<evidence type="ECO:0008006" key="5">
    <source>
        <dbReference type="Google" id="ProtNLM"/>
    </source>
</evidence>
<evidence type="ECO:0000256" key="1">
    <source>
        <dbReference type="SAM" id="MobiDB-lite"/>
    </source>
</evidence>
<comment type="caution">
    <text evidence="3">The sequence shown here is derived from an EMBL/GenBank/DDBJ whole genome shotgun (WGS) entry which is preliminary data.</text>
</comment>
<evidence type="ECO:0000313" key="4">
    <source>
        <dbReference type="Proteomes" id="UP000319986"/>
    </source>
</evidence>
<reference evidence="3 4" key="1">
    <citation type="submission" date="2019-06" db="EMBL/GenBank/DDBJ databases">
        <title>Whole genome shotgun sequence of Corynebacterium variabile NBRC 15286.</title>
        <authorList>
            <person name="Hosoyama A."/>
            <person name="Uohara A."/>
            <person name="Ohji S."/>
            <person name="Ichikawa N."/>
        </authorList>
    </citation>
    <scope>NUCLEOTIDE SEQUENCE [LARGE SCALE GENOMIC DNA]</scope>
    <source>
        <strain evidence="3 4">NBRC 15286</strain>
    </source>
</reference>
<dbReference type="Proteomes" id="UP000319986">
    <property type="component" value="Unassembled WGS sequence"/>
</dbReference>
<evidence type="ECO:0000256" key="2">
    <source>
        <dbReference type="SAM" id="Phobius"/>
    </source>
</evidence>
<proteinExistence type="predicted"/>
<protein>
    <recommendedName>
        <fullName evidence="5">DUF3068 domain-containing protein</fullName>
    </recommendedName>
</protein>
<dbReference type="Pfam" id="PF11271">
    <property type="entry name" value="PorA"/>
    <property type="match status" value="1"/>
</dbReference>
<feature type="compositionally biased region" description="Basic and acidic residues" evidence="1">
    <location>
        <begin position="85"/>
        <end position="102"/>
    </location>
</feature>
<dbReference type="AlphaFoldDB" id="A0A4Y4BX93"/>
<feature type="region of interest" description="Disordered" evidence="1">
    <location>
        <begin position="1"/>
        <end position="135"/>
    </location>
</feature>
<dbReference type="EMBL" id="BJNT01000005">
    <property type="protein sequence ID" value="GEC85471.1"/>
    <property type="molecule type" value="Genomic_DNA"/>
</dbReference>
<keyword evidence="2" id="KW-1133">Transmembrane helix</keyword>
<evidence type="ECO:0000313" key="3">
    <source>
        <dbReference type="EMBL" id="GEC85471.1"/>
    </source>
</evidence>
<accession>A0A4Y4BX93</accession>
<name>A0A4Y4BX93_9CORY</name>
<keyword evidence="2" id="KW-0472">Membrane</keyword>
<feature type="transmembrane region" description="Helical" evidence="2">
    <location>
        <begin position="157"/>
        <end position="180"/>
    </location>
</feature>
<gene>
    <name evidence="3" type="ORF">CVA01_07850</name>
</gene>
<organism evidence="3 4">
    <name type="scientific">Corynebacterium variabile</name>
    <dbReference type="NCBI Taxonomy" id="1727"/>
    <lineage>
        <taxon>Bacteria</taxon>
        <taxon>Bacillati</taxon>
        <taxon>Actinomycetota</taxon>
        <taxon>Actinomycetes</taxon>
        <taxon>Mycobacteriales</taxon>
        <taxon>Corynebacteriaceae</taxon>
        <taxon>Corynebacterium</taxon>
    </lineage>
</organism>
<keyword evidence="2" id="KW-0812">Transmembrane</keyword>
<feature type="transmembrane region" description="Helical" evidence="2">
    <location>
        <begin position="523"/>
        <end position="542"/>
    </location>
</feature>
<dbReference type="InterPro" id="IPR021424">
    <property type="entry name" value="PorA"/>
</dbReference>
<sequence length="549" mass="60188">MCQTADHAVGDVVLQQQEVRDDLEDARITGDREEGDDDDDDRQAGGHDPAQAFDVVTRPTAASFRGEGEVGGVASPEQEPGEREEDGHEEVGARDDAVDDRAGVVAGLEGGVGEDDAERGDGAQALQRREEGEARHGFRSYPRHEVSPVKLARMKKVLSHALIVIGAALIVIAIALPIYVLPKGKVIPKDVESYTVTDETEGRLLDAAALAAGKPVGDNAKKRECRGDSPTVSCYIWPDVPLQNQRRVIAQEPTTDKEVTLEAGNTVFRTDLPEPQNLIAATIDRVTLTRKTAFPVDKPVSSFDMTSPTVGGGVAEEDTPVFVRDGLQYQFPFGTEKKAYPYFDGQVLKSQDIDFVDKETMKGETVYRFEQTVAPTELYPAVESRLNADGELSAADKQSLAALRLKFPASTWGLSRDEVDGWDEDDETGPEVEMSRYYTVNRTLHVQPDTGVIVKGAEEVWMYYAQDDEEAAEMAKSENREKELANPTRTALYFPGEFNQATQDAQMTRAKDALKKMDLIGQWLPWGAGLIGLILLIIGVVLHRSVRKG</sequence>